<gene>
    <name evidence="2" type="ORF">KIN20_018971</name>
</gene>
<reference evidence="2" key="1">
    <citation type="submission" date="2021-06" db="EMBL/GenBank/DDBJ databases">
        <title>Parelaphostrongylus tenuis whole genome reference sequence.</title>
        <authorList>
            <person name="Garwood T.J."/>
            <person name="Larsen P.A."/>
            <person name="Fountain-Jones N.M."/>
            <person name="Garbe J.R."/>
            <person name="Macchietto M.G."/>
            <person name="Kania S.A."/>
            <person name="Gerhold R.W."/>
            <person name="Richards J.E."/>
            <person name="Wolf T.M."/>
        </authorList>
    </citation>
    <scope>NUCLEOTIDE SEQUENCE</scope>
    <source>
        <strain evidence="2">MNPRO001-30</strain>
        <tissue evidence="2">Meninges</tissue>
    </source>
</reference>
<protein>
    <submittedName>
        <fullName evidence="2">Uncharacterized protein</fullName>
    </submittedName>
</protein>
<evidence type="ECO:0000313" key="2">
    <source>
        <dbReference type="EMBL" id="KAJ1360084.1"/>
    </source>
</evidence>
<dbReference type="Proteomes" id="UP001196413">
    <property type="component" value="Unassembled WGS sequence"/>
</dbReference>
<keyword evidence="3" id="KW-1185">Reference proteome</keyword>
<proteinExistence type="predicted"/>
<feature type="transmembrane region" description="Helical" evidence="1">
    <location>
        <begin position="107"/>
        <end position="128"/>
    </location>
</feature>
<name>A0AAD5QSJ8_PARTN</name>
<sequence>MADVVVAITLARRQAPEGVAHFTAGDGRLPNEWPRPHDHSLAAFWSDCGCRATHVSTIAAVRRRLFDDDAAMVQGRRHGGSLVPLRHNGPPGAASSKVAREQSAKEVHVVAASAYMIPLLLILCVFVQTG</sequence>
<evidence type="ECO:0000313" key="3">
    <source>
        <dbReference type="Proteomes" id="UP001196413"/>
    </source>
</evidence>
<dbReference type="AlphaFoldDB" id="A0AAD5QSJ8"/>
<keyword evidence="1" id="KW-0812">Transmembrane</keyword>
<evidence type="ECO:0000256" key="1">
    <source>
        <dbReference type="SAM" id="Phobius"/>
    </source>
</evidence>
<organism evidence="2 3">
    <name type="scientific">Parelaphostrongylus tenuis</name>
    <name type="common">Meningeal worm</name>
    <dbReference type="NCBI Taxonomy" id="148309"/>
    <lineage>
        <taxon>Eukaryota</taxon>
        <taxon>Metazoa</taxon>
        <taxon>Ecdysozoa</taxon>
        <taxon>Nematoda</taxon>
        <taxon>Chromadorea</taxon>
        <taxon>Rhabditida</taxon>
        <taxon>Rhabditina</taxon>
        <taxon>Rhabditomorpha</taxon>
        <taxon>Strongyloidea</taxon>
        <taxon>Metastrongylidae</taxon>
        <taxon>Parelaphostrongylus</taxon>
    </lineage>
</organism>
<keyword evidence="1" id="KW-1133">Transmembrane helix</keyword>
<comment type="caution">
    <text evidence="2">The sequence shown here is derived from an EMBL/GenBank/DDBJ whole genome shotgun (WGS) entry which is preliminary data.</text>
</comment>
<dbReference type="EMBL" id="JAHQIW010003773">
    <property type="protein sequence ID" value="KAJ1360084.1"/>
    <property type="molecule type" value="Genomic_DNA"/>
</dbReference>
<accession>A0AAD5QSJ8</accession>
<keyword evidence="1" id="KW-0472">Membrane</keyword>